<dbReference type="GO" id="GO:0016787">
    <property type="term" value="F:hydrolase activity"/>
    <property type="evidence" value="ECO:0007669"/>
    <property type="project" value="InterPro"/>
</dbReference>
<dbReference type="OrthoDB" id="9984693at2759"/>
<reference evidence="6" key="1">
    <citation type="submission" date="2022-07" db="EMBL/GenBank/DDBJ databases">
        <title>Phylogenomic reconstructions and comparative analyses of Kickxellomycotina fungi.</title>
        <authorList>
            <person name="Reynolds N.K."/>
            <person name="Stajich J.E."/>
            <person name="Barry K."/>
            <person name="Grigoriev I.V."/>
            <person name="Crous P."/>
            <person name="Smith M.E."/>
        </authorList>
    </citation>
    <scope>NUCLEOTIDE SEQUENCE</scope>
    <source>
        <strain evidence="6">NRRL 1565</strain>
    </source>
</reference>
<organism evidence="6 7">
    <name type="scientific">Coemansia guatemalensis</name>
    <dbReference type="NCBI Taxonomy" id="2761395"/>
    <lineage>
        <taxon>Eukaryota</taxon>
        <taxon>Fungi</taxon>
        <taxon>Fungi incertae sedis</taxon>
        <taxon>Zoopagomycota</taxon>
        <taxon>Kickxellomycotina</taxon>
        <taxon>Kickxellomycetes</taxon>
        <taxon>Kickxellales</taxon>
        <taxon>Kickxellaceae</taxon>
        <taxon>Coemansia</taxon>
    </lineage>
</organism>
<dbReference type="InterPro" id="IPR004843">
    <property type="entry name" value="Calcineurin-like_PHP"/>
</dbReference>
<dbReference type="AlphaFoldDB" id="A0A9W8HMI2"/>
<evidence type="ECO:0000256" key="1">
    <source>
        <dbReference type="ARBA" id="ARBA00004141"/>
    </source>
</evidence>
<evidence type="ECO:0000313" key="6">
    <source>
        <dbReference type="EMBL" id="KAJ2790089.1"/>
    </source>
</evidence>
<keyword evidence="7" id="KW-1185">Reference proteome</keyword>
<dbReference type="Proteomes" id="UP001140094">
    <property type="component" value="Unassembled WGS sequence"/>
</dbReference>
<dbReference type="EMBL" id="JANBUO010003624">
    <property type="protein sequence ID" value="KAJ2790089.1"/>
    <property type="molecule type" value="Genomic_DNA"/>
</dbReference>
<gene>
    <name evidence="6" type="ORF">H4R20_007073</name>
</gene>
<accession>A0A9W8HMI2</accession>
<dbReference type="Gene3D" id="3.60.21.10">
    <property type="match status" value="1"/>
</dbReference>
<keyword evidence="3" id="KW-1133">Transmembrane helix</keyword>
<keyword evidence="2" id="KW-0812">Transmembrane</keyword>
<dbReference type="SUPFAM" id="SSF56300">
    <property type="entry name" value="Metallo-dependent phosphatases"/>
    <property type="match status" value="1"/>
</dbReference>
<dbReference type="PANTHER" id="PTHR13315">
    <property type="entry name" value="METALLO PHOSPHOESTERASE RELATED"/>
    <property type="match status" value="1"/>
</dbReference>
<comment type="subcellular location">
    <subcellularLocation>
        <location evidence="1">Membrane</location>
        <topology evidence="1">Multi-pass membrane protein</topology>
    </subcellularLocation>
</comment>
<dbReference type="GO" id="GO:0006506">
    <property type="term" value="P:GPI anchor biosynthetic process"/>
    <property type="evidence" value="ECO:0007669"/>
    <property type="project" value="InterPro"/>
</dbReference>
<comment type="caution">
    <text evidence="6">The sequence shown here is derived from an EMBL/GenBank/DDBJ whole genome shotgun (WGS) entry which is preliminary data.</text>
</comment>
<name>A0A9W8HMI2_9FUNG</name>
<evidence type="ECO:0000256" key="2">
    <source>
        <dbReference type="ARBA" id="ARBA00022692"/>
    </source>
</evidence>
<sequence>MFFVASQLRFNLYGDPQIEGDAKLAREPKMGRYDLLVNDYYLRHIYMSTVAAFQPQYVVTMGDIFSSQWVRKAEYYKRIERFNWISGRSTALNKPVHTRTSHAHLFLAGNHDIGYGAETRPYHINRYVNNFGPLNSEWMVDIDYNRARKSVGGLHQFAILNAMNLDLTENTQFRNETWSFVERLAAKRARHPEIPLALLLHIPLSKPGGICVLEPETRYRNGSVHYQDYLSPVTSAYLLHCLTPTLIFNGHDHHGCLSAYSVKHSTVQPVPLGDSGKQLQYSEDL</sequence>
<keyword evidence="4" id="KW-0472">Membrane</keyword>
<proteinExistence type="predicted"/>
<dbReference type="InterPro" id="IPR029052">
    <property type="entry name" value="Metallo-depent_PP-like"/>
</dbReference>
<feature type="non-terminal residue" evidence="6">
    <location>
        <position position="285"/>
    </location>
</feature>
<dbReference type="GO" id="GO:0005783">
    <property type="term" value="C:endoplasmic reticulum"/>
    <property type="evidence" value="ECO:0007669"/>
    <property type="project" value="TreeGrafter"/>
</dbReference>
<dbReference type="InterPro" id="IPR033308">
    <property type="entry name" value="PGAP5/Cdc1/Ted1"/>
</dbReference>
<dbReference type="GO" id="GO:0016020">
    <property type="term" value="C:membrane"/>
    <property type="evidence" value="ECO:0007669"/>
    <property type="project" value="UniProtKB-SubCell"/>
</dbReference>
<dbReference type="PANTHER" id="PTHR13315:SF1">
    <property type="entry name" value="PROTEIN TED1"/>
    <property type="match status" value="1"/>
</dbReference>
<evidence type="ECO:0000256" key="3">
    <source>
        <dbReference type="ARBA" id="ARBA00022989"/>
    </source>
</evidence>
<protein>
    <recommendedName>
        <fullName evidence="5">Calcineurin-like phosphoesterase domain-containing protein</fullName>
    </recommendedName>
</protein>
<dbReference type="Pfam" id="PF00149">
    <property type="entry name" value="Metallophos"/>
    <property type="match status" value="1"/>
</dbReference>
<evidence type="ECO:0000256" key="4">
    <source>
        <dbReference type="ARBA" id="ARBA00023136"/>
    </source>
</evidence>
<feature type="domain" description="Calcineurin-like phosphoesterase" evidence="5">
    <location>
        <begin position="53"/>
        <end position="254"/>
    </location>
</feature>
<evidence type="ECO:0000259" key="5">
    <source>
        <dbReference type="Pfam" id="PF00149"/>
    </source>
</evidence>
<evidence type="ECO:0000313" key="7">
    <source>
        <dbReference type="Proteomes" id="UP001140094"/>
    </source>
</evidence>